<evidence type="ECO:0000313" key="7">
    <source>
        <dbReference type="Proteomes" id="UP000076798"/>
    </source>
</evidence>
<proteinExistence type="predicted"/>
<dbReference type="Proteomes" id="UP000076798">
    <property type="component" value="Unassembled WGS sequence"/>
</dbReference>
<evidence type="ECO:0000256" key="4">
    <source>
        <dbReference type="PROSITE-ProRule" id="PRU00134"/>
    </source>
</evidence>
<dbReference type="AlphaFoldDB" id="A0A166CC50"/>
<evidence type="ECO:0000313" key="6">
    <source>
        <dbReference type="EMBL" id="KZT37297.1"/>
    </source>
</evidence>
<keyword evidence="3" id="KW-0862">Zinc</keyword>
<reference evidence="6 7" key="1">
    <citation type="journal article" date="2016" name="Mol. Biol. Evol.">
        <title>Comparative Genomics of Early-Diverging Mushroom-Forming Fungi Provides Insights into the Origins of Lignocellulose Decay Capabilities.</title>
        <authorList>
            <person name="Nagy L.G."/>
            <person name="Riley R."/>
            <person name="Tritt A."/>
            <person name="Adam C."/>
            <person name="Daum C."/>
            <person name="Floudas D."/>
            <person name="Sun H."/>
            <person name="Yadav J.S."/>
            <person name="Pangilinan J."/>
            <person name="Larsson K.H."/>
            <person name="Matsuura K."/>
            <person name="Barry K."/>
            <person name="Labutti K."/>
            <person name="Kuo R."/>
            <person name="Ohm R.A."/>
            <person name="Bhattacharya S.S."/>
            <person name="Shirouzu T."/>
            <person name="Yoshinaga Y."/>
            <person name="Martin F.M."/>
            <person name="Grigoriev I.V."/>
            <person name="Hibbett D.S."/>
        </authorList>
    </citation>
    <scope>NUCLEOTIDE SEQUENCE [LARGE SCALE GENOMIC DNA]</scope>
    <source>
        <strain evidence="6 7">HHB10207 ss-3</strain>
    </source>
</reference>
<protein>
    <recommendedName>
        <fullName evidence="5">MYND-type domain-containing protein</fullName>
    </recommendedName>
</protein>
<dbReference type="InterPro" id="IPR002893">
    <property type="entry name" value="Znf_MYND"/>
</dbReference>
<organism evidence="6 7">
    <name type="scientific">Sistotremastrum suecicum HHB10207 ss-3</name>
    <dbReference type="NCBI Taxonomy" id="1314776"/>
    <lineage>
        <taxon>Eukaryota</taxon>
        <taxon>Fungi</taxon>
        <taxon>Dikarya</taxon>
        <taxon>Basidiomycota</taxon>
        <taxon>Agaricomycotina</taxon>
        <taxon>Agaricomycetes</taxon>
        <taxon>Sistotremastrales</taxon>
        <taxon>Sistotremastraceae</taxon>
        <taxon>Sistotremastrum</taxon>
    </lineage>
</organism>
<feature type="domain" description="MYND-type" evidence="5">
    <location>
        <begin position="5"/>
        <end position="41"/>
    </location>
</feature>
<sequence length="400" mass="46042">MPRKCEVCGVDTHKTCIGCSRTAYCSTKCQKQQWFSHILRCENPGREVTTADRLVALIMTKDFTLDTPTMRDYGFSKAKSMAEGNSAVAVYSEIIRIYGVRAPALHKWRIEGRLYEEMVRTYREAGKEESNSSTFRWLLEHAYMFSSETSQNTSLLYDLGFNLERQAWIHIGGSPTDSHDDIMFAQRLWSADRKQCFKFCMHALSNGGPSVEATSLWTQFGFCVFDDFECRPLQRLYATLIRNCTFNELCDAYSSSSLISLIDRKKLKTARRKLPPDFETVLSASPHKIPSVWYLKSFALYDEARVPTTDVLIPFGFCNCENNAAMTRLRLFYGRLFKQYKVSPTQLQDAADHDQLYEYVMKIPNLNISKVEKQYLRDVLQTQNRLRALANRMASSNPTL</sequence>
<evidence type="ECO:0000256" key="2">
    <source>
        <dbReference type="ARBA" id="ARBA00022771"/>
    </source>
</evidence>
<evidence type="ECO:0000259" key="5">
    <source>
        <dbReference type="PROSITE" id="PS50865"/>
    </source>
</evidence>
<accession>A0A166CC50</accession>
<dbReference type="SUPFAM" id="SSF144232">
    <property type="entry name" value="HIT/MYND zinc finger-like"/>
    <property type="match status" value="1"/>
</dbReference>
<dbReference type="GO" id="GO:0008270">
    <property type="term" value="F:zinc ion binding"/>
    <property type="evidence" value="ECO:0007669"/>
    <property type="project" value="UniProtKB-KW"/>
</dbReference>
<gene>
    <name evidence="6" type="ORF">SISSUDRAFT_870744</name>
</gene>
<dbReference type="Gene3D" id="6.10.140.2220">
    <property type="match status" value="1"/>
</dbReference>
<keyword evidence="2 4" id="KW-0863">Zinc-finger</keyword>
<dbReference type="STRING" id="1314776.A0A166CC50"/>
<dbReference type="OrthoDB" id="4851849at2759"/>
<keyword evidence="1" id="KW-0479">Metal-binding</keyword>
<dbReference type="EMBL" id="KV428086">
    <property type="protein sequence ID" value="KZT37297.1"/>
    <property type="molecule type" value="Genomic_DNA"/>
</dbReference>
<evidence type="ECO:0000256" key="3">
    <source>
        <dbReference type="ARBA" id="ARBA00022833"/>
    </source>
</evidence>
<name>A0A166CC50_9AGAM</name>
<dbReference type="PROSITE" id="PS50865">
    <property type="entry name" value="ZF_MYND_2"/>
    <property type="match status" value="1"/>
</dbReference>
<keyword evidence="7" id="KW-1185">Reference proteome</keyword>
<dbReference type="Pfam" id="PF01753">
    <property type="entry name" value="zf-MYND"/>
    <property type="match status" value="1"/>
</dbReference>
<evidence type="ECO:0000256" key="1">
    <source>
        <dbReference type="ARBA" id="ARBA00022723"/>
    </source>
</evidence>
<dbReference type="PROSITE" id="PS01360">
    <property type="entry name" value="ZF_MYND_1"/>
    <property type="match status" value="1"/>
</dbReference>